<dbReference type="InterPro" id="IPR002909">
    <property type="entry name" value="IPT_dom"/>
</dbReference>
<evidence type="ECO:0000313" key="4">
    <source>
        <dbReference type="Proteomes" id="UP000226079"/>
    </source>
</evidence>
<dbReference type="PANTHER" id="PTHR22625">
    <property type="entry name" value="PLEXIN"/>
    <property type="match status" value="1"/>
</dbReference>
<reference evidence="3 4" key="1">
    <citation type="submission" date="2017-10" db="EMBL/GenBank/DDBJ databases">
        <title>Sequencing the genomes of 1000 actinobacteria strains.</title>
        <authorList>
            <person name="Klenk H.-P."/>
        </authorList>
    </citation>
    <scope>NUCLEOTIDE SEQUENCE [LARGE SCALE GENOMIC DNA]</scope>
    <source>
        <strain evidence="3 4">DSM 15597</strain>
    </source>
</reference>
<feature type="chain" id="PRO_5012043822" evidence="1">
    <location>
        <begin position="33"/>
        <end position="701"/>
    </location>
</feature>
<accession>A0A2A9CPK7</accession>
<feature type="domain" description="IPT/TIG" evidence="2">
    <location>
        <begin position="444"/>
        <end position="529"/>
    </location>
</feature>
<sequence length="701" mass="72870">MTPHRLHRILSLTVALALATGITLASVTPAHAAAPSNDNFADAVTLNPAVTGSTDVYGTTVDATTQAGEPSHDPDGATPTPGSIWYSYTSAFDGNLTLSVTADADYDSVIAVYVGYAVGSLTRLAANDDRSSTSTAASIVSLPIHAGWDYKIAIAGKAGVRSFTKLTYRFSQHPTNDPVSSPETLGVNWSQTRWNVNATAEAGEIPAIAGQAASKSVWWRYQPVHNGTLSLTTSGSGFDTVLAVFRQEALPFSFGSLTRLASNDDANPSTSTSAISGLELKANKTYWICVDGYQGATGEITLTDAWVPSSRPDNDDFADATALNAASDLVGDNATATLEPDEPQHLTGGNASKSLWYRFVPPTNGAVTVDLRGTAFDSVLSLYRGTTLSGLVKIAENHGTQTPPIVWSRLSRVSVQGGVHYYLAVSGADGSSGSVTGTFRFSTQPSAVSLTPDHGPAAGGNWIEVHGSDLDGSNTRVYFGDTQAQVEVPNEETQSTLVRAKVPAGLPVGPITVTVATNGGNAGTTLSYIVGVPELTALSARYVRVGGGQRVQVVGADFLGVPSVSVGGMPATGVAVSSPTSLSFVTPKHSAGDAEVRISTSVGQSSASTAGWLTYLDPPKVSKLSRKKGPRKGGYHVVVTGKGLGVVSKVLVGPKKAKFVLSAGRIDVIVPKITKKATVYIRVVTPVGTSPKAKAARFQYR</sequence>
<dbReference type="RefSeq" id="WP_098459659.1">
    <property type="nucleotide sequence ID" value="NZ_PDJC01000001.1"/>
</dbReference>
<dbReference type="Gene3D" id="2.60.40.10">
    <property type="entry name" value="Immunoglobulins"/>
    <property type="match status" value="3"/>
</dbReference>
<dbReference type="Pfam" id="PF01833">
    <property type="entry name" value="TIG"/>
    <property type="match status" value="2"/>
</dbReference>
<dbReference type="EMBL" id="PDJC01000001">
    <property type="protein sequence ID" value="PFG16086.1"/>
    <property type="molecule type" value="Genomic_DNA"/>
</dbReference>
<dbReference type="GO" id="GO:0017154">
    <property type="term" value="F:semaphorin receptor activity"/>
    <property type="evidence" value="ECO:0007669"/>
    <property type="project" value="InterPro"/>
</dbReference>
<dbReference type="Gene3D" id="2.60.120.380">
    <property type="match status" value="1"/>
</dbReference>
<evidence type="ECO:0000313" key="3">
    <source>
        <dbReference type="EMBL" id="PFG16086.1"/>
    </source>
</evidence>
<gene>
    <name evidence="3" type="ORF">ATK74_0616</name>
</gene>
<comment type="caution">
    <text evidence="3">The sequence shown here is derived from an EMBL/GenBank/DDBJ whole genome shotgun (WGS) entry which is preliminary data.</text>
</comment>
<dbReference type="InterPro" id="IPR013783">
    <property type="entry name" value="Ig-like_fold"/>
</dbReference>
<dbReference type="OrthoDB" id="5116909at2"/>
<dbReference type="InterPro" id="IPR031148">
    <property type="entry name" value="Plexin"/>
</dbReference>
<dbReference type="SMART" id="SM00429">
    <property type="entry name" value="IPT"/>
    <property type="match status" value="3"/>
</dbReference>
<keyword evidence="4" id="KW-1185">Reference proteome</keyword>
<keyword evidence="1" id="KW-0732">Signal</keyword>
<proteinExistence type="predicted"/>
<dbReference type="AlphaFoldDB" id="A0A2A9CPK7"/>
<name>A0A2A9CPK7_9ACTN</name>
<dbReference type="Proteomes" id="UP000226079">
    <property type="component" value="Unassembled WGS sequence"/>
</dbReference>
<dbReference type="InterPro" id="IPR014756">
    <property type="entry name" value="Ig_E-set"/>
</dbReference>
<feature type="signal peptide" evidence="1">
    <location>
        <begin position="1"/>
        <end position="32"/>
    </location>
</feature>
<dbReference type="PANTHER" id="PTHR22625:SF70">
    <property type="entry name" value="PLEXIN A, ISOFORM A"/>
    <property type="match status" value="1"/>
</dbReference>
<feature type="domain" description="IPT/TIG" evidence="2">
    <location>
        <begin position="618"/>
        <end position="701"/>
    </location>
</feature>
<feature type="domain" description="IPT/TIG" evidence="2">
    <location>
        <begin position="532"/>
        <end position="616"/>
    </location>
</feature>
<dbReference type="SUPFAM" id="SSF81296">
    <property type="entry name" value="E set domains"/>
    <property type="match status" value="3"/>
</dbReference>
<dbReference type="GO" id="GO:0005975">
    <property type="term" value="P:carbohydrate metabolic process"/>
    <property type="evidence" value="ECO:0007669"/>
    <property type="project" value="UniProtKB-ARBA"/>
</dbReference>
<evidence type="ECO:0000256" key="1">
    <source>
        <dbReference type="SAM" id="SignalP"/>
    </source>
</evidence>
<protein>
    <submittedName>
        <fullName evidence="3">IPT/TIG domain-containing protein</fullName>
    </submittedName>
</protein>
<organism evidence="3 4">
    <name type="scientific">Propionicimonas paludicola</name>
    <dbReference type="NCBI Taxonomy" id="185243"/>
    <lineage>
        <taxon>Bacteria</taxon>
        <taxon>Bacillati</taxon>
        <taxon>Actinomycetota</taxon>
        <taxon>Actinomycetes</taxon>
        <taxon>Propionibacteriales</taxon>
        <taxon>Nocardioidaceae</taxon>
        <taxon>Propionicimonas</taxon>
    </lineage>
</organism>
<evidence type="ECO:0000259" key="2">
    <source>
        <dbReference type="SMART" id="SM00429"/>
    </source>
</evidence>